<reference evidence="3" key="1">
    <citation type="submission" date="2021-02" db="EMBL/GenBank/DDBJ databases">
        <authorList>
            <person name="Nowell W R."/>
        </authorList>
    </citation>
    <scope>NUCLEOTIDE SEQUENCE</scope>
</reference>
<name>A0A816DME8_9BILA</name>
<evidence type="ECO:0000313" key="2">
    <source>
        <dbReference type="EMBL" id="CAF1471283.1"/>
    </source>
</evidence>
<dbReference type="AlphaFoldDB" id="A0A816DME8"/>
<sequence length="168" mass="19054">SSSSSSSSSDEDEDEDEDDVDERNILLALQDAQQQRVTNSSPLRPIIENAEIENNLNHVTSNINNTNSESLDQRSQIVSSSFNRFPLLGSFKRQRSETSSEESDSEPDLFFTTRIPHDDDDDDDHDDDDSDDETAFYSISNNNNNTNKLRCFEMNGCDLLDGGKRRRH</sequence>
<dbReference type="EMBL" id="CAJNOM010002669">
    <property type="protein sequence ID" value="CAF1635880.1"/>
    <property type="molecule type" value="Genomic_DNA"/>
</dbReference>
<evidence type="ECO:0000313" key="4">
    <source>
        <dbReference type="Proteomes" id="UP000663832"/>
    </source>
</evidence>
<dbReference type="Proteomes" id="UP000663832">
    <property type="component" value="Unassembled WGS sequence"/>
</dbReference>
<evidence type="ECO:0000313" key="3">
    <source>
        <dbReference type="EMBL" id="CAF1635880.1"/>
    </source>
</evidence>
<organism evidence="3 4">
    <name type="scientific">Adineta steineri</name>
    <dbReference type="NCBI Taxonomy" id="433720"/>
    <lineage>
        <taxon>Eukaryota</taxon>
        <taxon>Metazoa</taxon>
        <taxon>Spiralia</taxon>
        <taxon>Gnathifera</taxon>
        <taxon>Rotifera</taxon>
        <taxon>Eurotatoria</taxon>
        <taxon>Bdelloidea</taxon>
        <taxon>Adinetida</taxon>
        <taxon>Adinetidae</taxon>
        <taxon>Adineta</taxon>
    </lineage>
</organism>
<feature type="region of interest" description="Disordered" evidence="1">
    <location>
        <begin position="1"/>
        <end position="23"/>
    </location>
</feature>
<feature type="non-terminal residue" evidence="3">
    <location>
        <position position="168"/>
    </location>
</feature>
<comment type="caution">
    <text evidence="3">The sequence shown here is derived from an EMBL/GenBank/DDBJ whole genome shotgun (WGS) entry which is preliminary data.</text>
</comment>
<dbReference type="EMBL" id="CAJNOI010002351">
    <property type="protein sequence ID" value="CAF1471283.1"/>
    <property type="molecule type" value="Genomic_DNA"/>
</dbReference>
<keyword evidence="4" id="KW-1185">Reference proteome</keyword>
<feature type="region of interest" description="Disordered" evidence="1">
    <location>
        <begin position="89"/>
        <end position="140"/>
    </location>
</feature>
<evidence type="ECO:0000256" key="1">
    <source>
        <dbReference type="SAM" id="MobiDB-lite"/>
    </source>
</evidence>
<protein>
    <submittedName>
        <fullName evidence="3">Uncharacterized protein</fullName>
    </submittedName>
</protein>
<accession>A0A816DME8</accession>
<gene>
    <name evidence="2" type="ORF">BJG266_LOCUS41539</name>
    <name evidence="3" type="ORF">QVE165_LOCUS58407</name>
</gene>
<proteinExistence type="predicted"/>
<dbReference type="Proteomes" id="UP000663877">
    <property type="component" value="Unassembled WGS sequence"/>
</dbReference>
<feature type="compositionally biased region" description="Acidic residues" evidence="1">
    <location>
        <begin position="118"/>
        <end position="134"/>
    </location>
</feature>
<feature type="compositionally biased region" description="Acidic residues" evidence="1">
    <location>
        <begin position="9"/>
        <end position="21"/>
    </location>
</feature>